<dbReference type="GO" id="GO:0016740">
    <property type="term" value="F:transferase activity"/>
    <property type="evidence" value="ECO:0007669"/>
    <property type="project" value="UniProtKB-KW"/>
</dbReference>
<feature type="domain" description="DJ-1/PfpI" evidence="1">
    <location>
        <begin position="285"/>
        <end position="421"/>
    </location>
</feature>
<name>A0A433QGI0_9FUNG</name>
<dbReference type="CDD" id="cd03139">
    <property type="entry name" value="GATase1_PfpI_2"/>
    <property type="match status" value="1"/>
</dbReference>
<reference evidence="2 3" key="1">
    <citation type="journal article" date="2018" name="New Phytol.">
        <title>Phylogenomics of Endogonaceae and evolution of mycorrhizas within Mucoromycota.</title>
        <authorList>
            <person name="Chang Y."/>
            <person name="Desiro A."/>
            <person name="Na H."/>
            <person name="Sandor L."/>
            <person name="Lipzen A."/>
            <person name="Clum A."/>
            <person name="Barry K."/>
            <person name="Grigoriev I.V."/>
            <person name="Martin F.M."/>
            <person name="Stajich J.E."/>
            <person name="Smith M.E."/>
            <person name="Bonito G."/>
            <person name="Spatafora J.W."/>
        </authorList>
    </citation>
    <scope>NUCLEOTIDE SEQUENCE [LARGE SCALE GENOMIC DNA]</scope>
    <source>
        <strain evidence="2 3">AD002</strain>
    </source>
</reference>
<gene>
    <name evidence="2" type="ORF">BC938DRAFT_481310</name>
</gene>
<dbReference type="PANTHER" id="PTHR43130">
    <property type="entry name" value="ARAC-FAMILY TRANSCRIPTIONAL REGULATOR"/>
    <property type="match status" value="1"/>
</dbReference>
<dbReference type="Pfam" id="PF01965">
    <property type="entry name" value="DJ-1_PfpI"/>
    <property type="match status" value="1"/>
</dbReference>
<protein>
    <submittedName>
        <fullName evidence="2">Class I glutamine amidotransferase-like protein</fullName>
    </submittedName>
</protein>
<dbReference type="Gene3D" id="3.40.50.880">
    <property type="match status" value="1"/>
</dbReference>
<organism evidence="2 3">
    <name type="scientific">Jimgerdemannia flammicorona</name>
    <dbReference type="NCBI Taxonomy" id="994334"/>
    <lineage>
        <taxon>Eukaryota</taxon>
        <taxon>Fungi</taxon>
        <taxon>Fungi incertae sedis</taxon>
        <taxon>Mucoromycota</taxon>
        <taxon>Mucoromycotina</taxon>
        <taxon>Endogonomycetes</taxon>
        <taxon>Endogonales</taxon>
        <taxon>Endogonaceae</taxon>
        <taxon>Jimgerdemannia</taxon>
    </lineage>
</organism>
<keyword evidence="2" id="KW-0315">Glutamine amidotransferase</keyword>
<dbReference type="SUPFAM" id="SSF52317">
    <property type="entry name" value="Class I glutamine amidotransferase-like"/>
    <property type="match status" value="1"/>
</dbReference>
<dbReference type="PANTHER" id="PTHR43130:SF15">
    <property type="entry name" value="THIJ_PFPI FAMILY PROTEIN (AFU_ORTHOLOGUE AFUA_5G14240)"/>
    <property type="match status" value="1"/>
</dbReference>
<dbReference type="InterPro" id="IPR052158">
    <property type="entry name" value="INH-QAR"/>
</dbReference>
<evidence type="ECO:0000313" key="3">
    <source>
        <dbReference type="Proteomes" id="UP000274822"/>
    </source>
</evidence>
<keyword evidence="2" id="KW-0808">Transferase</keyword>
<evidence type="ECO:0000259" key="1">
    <source>
        <dbReference type="Pfam" id="PF01965"/>
    </source>
</evidence>
<dbReference type="EMBL" id="RBNJ01005968">
    <property type="protein sequence ID" value="RUS28893.1"/>
    <property type="molecule type" value="Genomic_DNA"/>
</dbReference>
<keyword evidence="3" id="KW-1185">Reference proteome</keyword>
<dbReference type="AlphaFoldDB" id="A0A433QGI0"/>
<dbReference type="InterPro" id="IPR002818">
    <property type="entry name" value="DJ-1/PfpI"/>
</dbReference>
<comment type="caution">
    <text evidence="2">The sequence shown here is derived from an EMBL/GenBank/DDBJ whole genome shotgun (WGS) entry which is preliminary data.</text>
</comment>
<dbReference type="Proteomes" id="UP000274822">
    <property type="component" value="Unassembled WGS sequence"/>
</dbReference>
<sequence length="487" mass="52746">MNLKQSLEMTQTMNSVMEQFLQSSIKIMVSERDLLRVPSGPTDTKILQSTDTPSQPTLVIAITNTSQFPIHNVSGQISFQPPSADLDQASLSPSPPTIALTLLTSTRRAIRPPTTSVTAPALFMTPPALTTLVPLTRHTETVRLVPSVLAQFNATVTLRFPSPGTGKALGVEHGFGVYLADQLSKHVHPSSDPVSAPWDTEGSATLTRSYSVGFLREIMCFNPAFGVEAGMWVGLVGAGGNGKTVSLTCLIRSIDLTHSLAECAIYETGPMDAAETGESKLAGRLIFPGFDCLDLYGPLRFFGTRTEDFTIKIVAETHNPVPSTARAATHVDHTFDDCPHLDVVLLPGGIGTRAGVKNERLLGFIRAKAEAATYVLTVCTGSGLLAATGVLDGRKATSNKMAWDWVIGNGECMGDAGVKWDRVEHMRELPFSAGMDMGLHFIERICGKEAALWTARTSEYDWHQDPNWDPFTDMIEAENEKLENSKQ</sequence>
<accession>A0A433QGI0</accession>
<evidence type="ECO:0000313" key="2">
    <source>
        <dbReference type="EMBL" id="RUS28893.1"/>
    </source>
</evidence>
<proteinExistence type="predicted"/>
<dbReference type="InterPro" id="IPR029062">
    <property type="entry name" value="Class_I_gatase-like"/>
</dbReference>